<protein>
    <submittedName>
        <fullName evidence="1">Uncharacterized protein</fullName>
    </submittedName>
</protein>
<name>A0AA46SAZ1_9GAMM</name>
<evidence type="ECO:0000313" key="1">
    <source>
        <dbReference type="EMBL" id="UYF77340.1"/>
    </source>
</evidence>
<gene>
    <name evidence="1" type="ORF">LSO58_18550</name>
</gene>
<dbReference type="Proteomes" id="UP001164081">
    <property type="component" value="Plasmid pRIVM_C010761_3"/>
</dbReference>
<dbReference type="AlphaFoldDB" id="A0AA46SAZ1"/>
<organism evidence="1 2">
    <name type="scientific">Acinetobacter ursingii</name>
    <dbReference type="NCBI Taxonomy" id="108980"/>
    <lineage>
        <taxon>Bacteria</taxon>
        <taxon>Pseudomonadati</taxon>
        <taxon>Pseudomonadota</taxon>
        <taxon>Gammaproteobacteria</taxon>
        <taxon>Moraxellales</taxon>
        <taxon>Moraxellaceae</taxon>
        <taxon>Acinetobacter</taxon>
    </lineage>
</organism>
<keyword evidence="1" id="KW-0614">Plasmid</keyword>
<proteinExistence type="predicted"/>
<accession>A0AA46SAZ1</accession>
<dbReference type="EMBL" id="CP089047">
    <property type="protein sequence ID" value="UYF77340.1"/>
    <property type="molecule type" value="Genomic_DNA"/>
</dbReference>
<evidence type="ECO:0000313" key="2">
    <source>
        <dbReference type="Proteomes" id="UP001164081"/>
    </source>
</evidence>
<sequence>MDNLNLDNVQLDLDTLLRFVCAYALNDTHVSQTIIASSFESLPDQIKSFGLLVEFTPEKSDLLGINFTSISTEVSDKCIKNLSKFIDLFRKENVNKNEYPIIYDFFSASPFSYVIYFIRNVISSSKANNEFLKVNQHLTDLIVWIIENKADQLFLARLLFFIRHWQTISVYDSINVSEIKGILAYAKSNNIFPSF</sequence>
<reference evidence="1" key="1">
    <citation type="journal article" date="2022" name="J Glob Antimicrob Resist">
        <title>Comparative analysis of IMP-4- and OXA-58-containing plasmids of three carbapenemase-producing Acinetobacter ursingii strains in the Netherlands.</title>
        <authorList>
            <person name="Hendrickx A.P.A."/>
            <person name="Schade R.P."/>
            <person name="Landman F."/>
            <person name="Bosch T."/>
            <person name="Schouls L.M."/>
            <person name="van Dijk K."/>
        </authorList>
    </citation>
    <scope>NUCLEOTIDE SEQUENCE</scope>
    <source>
        <strain evidence="1">RIVM_C010761</strain>
    </source>
</reference>
<geneLocation type="plasmid" evidence="1 2">
    <name>pRIVM_C010761_3</name>
</geneLocation>
<dbReference type="RefSeq" id="WP_151711451.1">
    <property type="nucleotide sequence ID" value="NZ_CP089047.1"/>
</dbReference>